<comment type="caution">
    <text evidence="1">The sequence shown here is derived from an EMBL/GenBank/DDBJ whole genome shotgun (WGS) entry which is preliminary data.</text>
</comment>
<reference evidence="1 2" key="1">
    <citation type="submission" date="2020-02" db="EMBL/GenBank/DDBJ databases">
        <authorList>
            <person name="Ma Q."/>
            <person name="Huang Y."/>
            <person name="Song X."/>
            <person name="Pei D."/>
        </authorList>
    </citation>
    <scope>NUCLEOTIDE SEQUENCE [LARGE SCALE GENOMIC DNA]</scope>
    <source>
        <strain evidence="1">Sxm20200214</strain>
        <tissue evidence="1">Leaf</tissue>
    </source>
</reference>
<dbReference type="InterPro" id="IPR027417">
    <property type="entry name" value="P-loop_NTPase"/>
</dbReference>
<dbReference type="PANTHER" id="PTHR42698">
    <property type="entry name" value="GTPASE ERA"/>
    <property type="match status" value="1"/>
</dbReference>
<name>A0A8X8AZ58_BRACI</name>
<dbReference type="AlphaFoldDB" id="A0A8X8AZ58"/>
<dbReference type="GO" id="GO:0043024">
    <property type="term" value="F:ribosomal small subunit binding"/>
    <property type="evidence" value="ECO:0007669"/>
    <property type="project" value="TreeGrafter"/>
</dbReference>
<sequence>MNALTNQAQRRISCMNKVDLVEKKEDMFKVAEEFQNIPAYERYFMVSGLKGSRVKDLSQYLMDQTVKKPWEEDPFTMGEEAMKNISFDVVRESLLDHTA</sequence>
<keyword evidence="2" id="KW-1185">Reference proteome</keyword>
<organism evidence="1 2">
    <name type="scientific">Brassica carinata</name>
    <name type="common">Ethiopian mustard</name>
    <name type="synonym">Abyssinian cabbage</name>
    <dbReference type="NCBI Taxonomy" id="52824"/>
    <lineage>
        <taxon>Eukaryota</taxon>
        <taxon>Viridiplantae</taxon>
        <taxon>Streptophyta</taxon>
        <taxon>Embryophyta</taxon>
        <taxon>Tracheophyta</taxon>
        <taxon>Spermatophyta</taxon>
        <taxon>Magnoliopsida</taxon>
        <taxon>eudicotyledons</taxon>
        <taxon>Gunneridae</taxon>
        <taxon>Pentapetalae</taxon>
        <taxon>rosids</taxon>
        <taxon>malvids</taxon>
        <taxon>Brassicales</taxon>
        <taxon>Brassicaceae</taxon>
        <taxon>Brassiceae</taxon>
        <taxon>Brassica</taxon>
    </lineage>
</organism>
<accession>A0A8X8AZ58</accession>
<evidence type="ECO:0000313" key="2">
    <source>
        <dbReference type="Proteomes" id="UP000886595"/>
    </source>
</evidence>
<dbReference type="PANTHER" id="PTHR42698:SF1">
    <property type="entry name" value="GTPASE ERA, MITOCHONDRIAL"/>
    <property type="match status" value="1"/>
</dbReference>
<protein>
    <submittedName>
        <fullName evidence="1">Uncharacterized protein</fullName>
    </submittedName>
</protein>
<dbReference type="Proteomes" id="UP000886595">
    <property type="component" value="Unassembled WGS sequence"/>
</dbReference>
<dbReference type="EMBL" id="JAAMPC010000004">
    <property type="protein sequence ID" value="KAG2315072.1"/>
    <property type="molecule type" value="Genomic_DNA"/>
</dbReference>
<dbReference type="GO" id="GO:0000028">
    <property type="term" value="P:ribosomal small subunit assembly"/>
    <property type="evidence" value="ECO:0007669"/>
    <property type="project" value="TreeGrafter"/>
</dbReference>
<dbReference type="Gene3D" id="3.40.50.300">
    <property type="entry name" value="P-loop containing nucleotide triphosphate hydrolases"/>
    <property type="match status" value="1"/>
</dbReference>
<dbReference type="GO" id="GO:0005525">
    <property type="term" value="F:GTP binding"/>
    <property type="evidence" value="ECO:0007669"/>
    <property type="project" value="InterPro"/>
</dbReference>
<proteinExistence type="predicted"/>
<dbReference type="InterPro" id="IPR005662">
    <property type="entry name" value="GTPase_Era-like"/>
</dbReference>
<dbReference type="SUPFAM" id="SSF52540">
    <property type="entry name" value="P-loop containing nucleoside triphosphate hydrolases"/>
    <property type="match status" value="1"/>
</dbReference>
<evidence type="ECO:0000313" key="1">
    <source>
        <dbReference type="EMBL" id="KAG2315072.1"/>
    </source>
</evidence>
<dbReference type="GO" id="GO:0019843">
    <property type="term" value="F:rRNA binding"/>
    <property type="evidence" value="ECO:0007669"/>
    <property type="project" value="TreeGrafter"/>
</dbReference>
<dbReference type="OrthoDB" id="8954335at2759"/>
<gene>
    <name evidence="1" type="ORF">Bca52824_018194</name>
</gene>